<evidence type="ECO:0000313" key="3">
    <source>
        <dbReference type="Proteomes" id="UP000075243"/>
    </source>
</evidence>
<dbReference type="GO" id="GO:0005198">
    <property type="term" value="F:structural molecule activity"/>
    <property type="evidence" value="ECO:0007669"/>
    <property type="project" value="TreeGrafter"/>
</dbReference>
<gene>
    <name evidence="2" type="ORF">KK1_033599</name>
</gene>
<name>A0A151RQN5_CAJCA</name>
<dbReference type="Gene3D" id="1.10.10.10">
    <property type="entry name" value="Winged helix-like DNA-binding domain superfamily/Winged helix DNA-binding domain"/>
    <property type="match status" value="1"/>
</dbReference>
<proteinExistence type="predicted"/>
<evidence type="ECO:0000313" key="2">
    <source>
        <dbReference type="EMBL" id="KYP44858.1"/>
    </source>
</evidence>
<dbReference type="Pfam" id="PF05871">
    <property type="entry name" value="ESCRT-II"/>
    <property type="match status" value="1"/>
</dbReference>
<dbReference type="SUPFAM" id="SSF46785">
    <property type="entry name" value="Winged helix' DNA-binding domain"/>
    <property type="match status" value="1"/>
</dbReference>
<feature type="transmembrane region" description="Helical" evidence="1">
    <location>
        <begin position="18"/>
        <end position="39"/>
    </location>
</feature>
<dbReference type="GO" id="GO:0042803">
    <property type="term" value="F:protein homodimerization activity"/>
    <property type="evidence" value="ECO:0007669"/>
    <property type="project" value="TreeGrafter"/>
</dbReference>
<dbReference type="GO" id="GO:0043328">
    <property type="term" value="P:protein transport to vacuole involved in ubiquitin-dependent protein catabolic process via the multivesicular body sorting pathway"/>
    <property type="evidence" value="ECO:0007669"/>
    <property type="project" value="TreeGrafter"/>
</dbReference>
<keyword evidence="1" id="KW-0472">Membrane</keyword>
<accession>A0A151RQN5</accession>
<dbReference type="Gramene" id="C.cajan_31578.t">
    <property type="protein sequence ID" value="C.cajan_31578.t"/>
    <property type="gene ID" value="C.cajan_31578"/>
</dbReference>
<sequence>MQKLGDFKLPHFFNYPPYFTLLVILYYCCVIQLFFLFCLQSSLLRRAAFLSGLVSERRAEWMDKGHRKCLILWHRIQNWADILIQFAKDNGLEDGVVTIEEIRSGTESQGTVYSSWVTSYLCVSNQFLSCPVWEVNHTEPSKAISMTVIH</sequence>
<dbReference type="Proteomes" id="UP000075243">
    <property type="component" value="Unassembled WGS sequence"/>
</dbReference>
<keyword evidence="1" id="KW-0812">Transmembrane</keyword>
<dbReference type="PANTHER" id="PTHR13149">
    <property type="entry name" value="VACUOLAR PROTEIN SORTING-ASSOCIATED PROTEIN VPS25"/>
    <property type="match status" value="1"/>
</dbReference>
<dbReference type="AlphaFoldDB" id="A0A151RQN5"/>
<evidence type="ECO:0000256" key="1">
    <source>
        <dbReference type="SAM" id="Phobius"/>
    </source>
</evidence>
<dbReference type="InterPro" id="IPR036388">
    <property type="entry name" value="WH-like_DNA-bd_sf"/>
</dbReference>
<dbReference type="PANTHER" id="PTHR13149:SF0">
    <property type="entry name" value="VACUOLAR PROTEIN-SORTING-ASSOCIATED PROTEIN 25"/>
    <property type="match status" value="1"/>
</dbReference>
<dbReference type="InterPro" id="IPR036390">
    <property type="entry name" value="WH_DNA-bd_sf"/>
</dbReference>
<protein>
    <submittedName>
        <fullName evidence="2">Vacuolar protein sorting-associated protein 25</fullName>
    </submittedName>
</protein>
<keyword evidence="1" id="KW-1133">Transmembrane helix</keyword>
<reference evidence="2" key="1">
    <citation type="journal article" date="2012" name="Nat. Biotechnol.">
        <title>Draft genome sequence of pigeonpea (Cajanus cajan), an orphan legume crop of resource-poor farmers.</title>
        <authorList>
            <person name="Varshney R.K."/>
            <person name="Chen W."/>
            <person name="Li Y."/>
            <person name="Bharti A.K."/>
            <person name="Saxena R.K."/>
            <person name="Schlueter J.A."/>
            <person name="Donoghue M.T."/>
            <person name="Azam S."/>
            <person name="Fan G."/>
            <person name="Whaley A.M."/>
            <person name="Farmer A.D."/>
            <person name="Sheridan J."/>
            <person name="Iwata A."/>
            <person name="Tuteja R."/>
            <person name="Penmetsa R.V."/>
            <person name="Wu W."/>
            <person name="Upadhyaya H.D."/>
            <person name="Yang S.P."/>
            <person name="Shah T."/>
            <person name="Saxena K.B."/>
            <person name="Michael T."/>
            <person name="McCombie W.R."/>
            <person name="Yang B."/>
            <person name="Zhang G."/>
            <person name="Yang H."/>
            <person name="Wang J."/>
            <person name="Spillane C."/>
            <person name="Cook D.R."/>
            <person name="May G.D."/>
            <person name="Xu X."/>
            <person name="Jackson S.A."/>
        </authorList>
    </citation>
    <scope>NUCLEOTIDE SEQUENCE [LARGE SCALE GENOMIC DNA]</scope>
</reference>
<dbReference type="GO" id="GO:0000814">
    <property type="term" value="C:ESCRT II complex"/>
    <property type="evidence" value="ECO:0007669"/>
    <property type="project" value="InterPro"/>
</dbReference>
<dbReference type="InterPro" id="IPR008570">
    <property type="entry name" value="ESCRT-II_cplx_Vps25-sub"/>
</dbReference>
<dbReference type="EMBL" id="KQ483610">
    <property type="protein sequence ID" value="KYP44858.1"/>
    <property type="molecule type" value="Genomic_DNA"/>
</dbReference>
<organism evidence="2 3">
    <name type="scientific">Cajanus cajan</name>
    <name type="common">Pigeon pea</name>
    <name type="synonym">Cajanus indicus</name>
    <dbReference type="NCBI Taxonomy" id="3821"/>
    <lineage>
        <taxon>Eukaryota</taxon>
        <taxon>Viridiplantae</taxon>
        <taxon>Streptophyta</taxon>
        <taxon>Embryophyta</taxon>
        <taxon>Tracheophyta</taxon>
        <taxon>Spermatophyta</taxon>
        <taxon>Magnoliopsida</taxon>
        <taxon>eudicotyledons</taxon>
        <taxon>Gunneridae</taxon>
        <taxon>Pentapetalae</taxon>
        <taxon>rosids</taxon>
        <taxon>fabids</taxon>
        <taxon>Fabales</taxon>
        <taxon>Fabaceae</taxon>
        <taxon>Papilionoideae</taxon>
        <taxon>50 kb inversion clade</taxon>
        <taxon>NPAAA clade</taxon>
        <taxon>indigoferoid/millettioid clade</taxon>
        <taxon>Phaseoleae</taxon>
        <taxon>Cajanus</taxon>
    </lineage>
</organism>
<dbReference type="STRING" id="3821.A0A151RQN5"/>
<keyword evidence="3" id="KW-1185">Reference proteome</keyword>